<accession>A0ABV6YQ39</accession>
<gene>
    <name evidence="3 4" type="primary">rpsF</name>
    <name evidence="4" type="ORF">ACFL2Z_04560</name>
</gene>
<keyword evidence="3" id="KW-0687">Ribonucleoprotein</keyword>
<evidence type="ECO:0000313" key="4">
    <source>
        <dbReference type="EMBL" id="MFC1800165.1"/>
    </source>
</evidence>
<comment type="function">
    <text evidence="3">Binds together with bS18 to 16S ribosomal RNA.</text>
</comment>
<keyword evidence="5" id="KW-1185">Reference proteome</keyword>
<dbReference type="InterPro" id="IPR000529">
    <property type="entry name" value="Ribosomal_bS6"/>
</dbReference>
<evidence type="ECO:0000256" key="2">
    <source>
        <dbReference type="ARBA" id="ARBA00035294"/>
    </source>
</evidence>
<dbReference type="EMBL" id="JBHPEI010000076">
    <property type="protein sequence ID" value="MFC1800165.1"/>
    <property type="molecule type" value="Genomic_DNA"/>
</dbReference>
<comment type="caution">
    <text evidence="4">The sequence shown here is derived from an EMBL/GenBank/DDBJ whole genome shotgun (WGS) entry which is preliminary data.</text>
</comment>
<proteinExistence type="inferred from homology"/>
<organism evidence="4 5">
    <name type="scientific">Eiseniibacteriota bacterium</name>
    <dbReference type="NCBI Taxonomy" id="2212470"/>
    <lineage>
        <taxon>Bacteria</taxon>
        <taxon>Candidatus Eiseniibacteriota</taxon>
    </lineage>
</organism>
<dbReference type="SUPFAM" id="SSF54995">
    <property type="entry name" value="Ribosomal protein S6"/>
    <property type="match status" value="1"/>
</dbReference>
<dbReference type="InterPro" id="IPR020814">
    <property type="entry name" value="Ribosomal_S6_plastid/chlpt"/>
</dbReference>
<dbReference type="Proteomes" id="UP001594288">
    <property type="component" value="Unassembled WGS sequence"/>
</dbReference>
<dbReference type="Gene3D" id="3.30.70.60">
    <property type="match status" value="1"/>
</dbReference>
<dbReference type="InterPro" id="IPR014717">
    <property type="entry name" value="Transl_elong_EF1B/ribsomal_bS6"/>
</dbReference>
<dbReference type="HAMAP" id="MF_00360">
    <property type="entry name" value="Ribosomal_bS6"/>
    <property type="match status" value="1"/>
</dbReference>
<sequence>MRDYETIFILDPSLEEDEVKDEIGKVESSIAGLNGEITSVVPSGKRRLTYEIKGNKEGYYTLITFRAEPSMISELERAYKLNEKVIRHIIVHSVQKVVQATEEEQQAEA</sequence>
<dbReference type="PANTHER" id="PTHR21011:SF1">
    <property type="entry name" value="SMALL RIBOSOMAL SUBUNIT PROTEIN BS6M"/>
    <property type="match status" value="1"/>
</dbReference>
<dbReference type="CDD" id="cd00473">
    <property type="entry name" value="bS6"/>
    <property type="match status" value="1"/>
</dbReference>
<keyword evidence="3 4" id="KW-0689">Ribosomal protein</keyword>
<dbReference type="GO" id="GO:0005840">
    <property type="term" value="C:ribosome"/>
    <property type="evidence" value="ECO:0007669"/>
    <property type="project" value="UniProtKB-KW"/>
</dbReference>
<reference evidence="4 5" key="1">
    <citation type="submission" date="2024-09" db="EMBL/GenBank/DDBJ databases">
        <authorList>
            <person name="D'Angelo T."/>
        </authorList>
    </citation>
    <scope>NUCLEOTIDE SEQUENCE [LARGE SCALE GENOMIC DNA]</scope>
    <source>
        <strain evidence="4">SAG AM-311-F02</strain>
    </source>
</reference>
<evidence type="ECO:0000313" key="5">
    <source>
        <dbReference type="Proteomes" id="UP001594288"/>
    </source>
</evidence>
<protein>
    <recommendedName>
        <fullName evidence="2 3">Small ribosomal subunit protein bS6</fullName>
    </recommendedName>
</protein>
<evidence type="ECO:0000256" key="3">
    <source>
        <dbReference type="HAMAP-Rule" id="MF_00360"/>
    </source>
</evidence>
<comment type="similarity">
    <text evidence="1 3">Belongs to the bacterial ribosomal protein bS6 family.</text>
</comment>
<dbReference type="PANTHER" id="PTHR21011">
    <property type="entry name" value="MITOCHONDRIAL 28S RIBOSOMAL PROTEIN S6"/>
    <property type="match status" value="1"/>
</dbReference>
<dbReference type="InterPro" id="IPR035980">
    <property type="entry name" value="Ribosomal_bS6_sf"/>
</dbReference>
<keyword evidence="3" id="KW-0694">RNA-binding</keyword>
<evidence type="ECO:0000256" key="1">
    <source>
        <dbReference type="ARBA" id="ARBA00009512"/>
    </source>
</evidence>
<dbReference type="NCBIfam" id="TIGR00166">
    <property type="entry name" value="S6"/>
    <property type="match status" value="1"/>
</dbReference>
<name>A0ABV6YQ39_UNCEI</name>
<keyword evidence="3" id="KW-0699">rRNA-binding</keyword>
<dbReference type="Pfam" id="PF01250">
    <property type="entry name" value="Ribosomal_S6"/>
    <property type="match status" value="1"/>
</dbReference>